<dbReference type="InterPro" id="IPR043129">
    <property type="entry name" value="ATPase_NBD"/>
</dbReference>
<dbReference type="GO" id="GO:0051536">
    <property type="term" value="F:iron-sulfur cluster binding"/>
    <property type="evidence" value="ECO:0007669"/>
    <property type="project" value="UniProtKB-KW"/>
</dbReference>
<evidence type="ECO:0000259" key="5">
    <source>
        <dbReference type="Pfam" id="PF01869"/>
    </source>
</evidence>
<dbReference type="Pfam" id="PF01869">
    <property type="entry name" value="BcrAD_BadFG"/>
    <property type="match status" value="1"/>
</dbReference>
<dbReference type="PANTHER" id="PTHR32329:SF2">
    <property type="entry name" value="BIFUNCTIONAL PROTEIN [INCLUDES 2-HYDROXYACYL-COA DEHYDRATASE (N-TER) AND ITS ACTIVATOR DOMAIN (C_TERM)"/>
    <property type="match status" value="1"/>
</dbReference>
<proteinExistence type="predicted"/>
<dbReference type="RefSeq" id="WP_014966642.1">
    <property type="nucleotide sequence ID" value="NC_018664.1"/>
</dbReference>
<evidence type="ECO:0000313" key="6">
    <source>
        <dbReference type="EMBL" id="AFS77505.1"/>
    </source>
</evidence>
<dbReference type="eggNOG" id="COG1924">
    <property type="taxonomic scope" value="Bacteria"/>
</dbReference>
<sequence>MYSVGIDSGSVATKGVLFDGENFEYIILPTGWSPKNACTEALNSLLSKANLKREDVFIVSTGYGRVSIDFADKDITEITCHGKGAHYLNSDVRTILDIGGQDSKVIKLDRDGNLADFLMNDKCAAGTGRFLEVMSNLLGSDISDIDSLTKGATPENINSMCTVFAESEVISLLASGSTKESVACGILHSIANRIANLANKMGVEEGIAFTGGLAKSKELTNIISEKLGNKKIYTSPYSQYNGAIGAAVIGQDMLRRKRR</sequence>
<keyword evidence="4" id="KW-0411">Iron-sulfur</keyword>
<dbReference type="InterPro" id="IPR008275">
    <property type="entry name" value="CoA_E_activase_dom"/>
</dbReference>
<dbReference type="STRING" id="1128398.Curi_c04300"/>
<name>K0AXP1_GOTA9</name>
<dbReference type="GO" id="GO:0046872">
    <property type="term" value="F:metal ion binding"/>
    <property type="evidence" value="ECO:0007669"/>
    <property type="project" value="UniProtKB-KW"/>
</dbReference>
<organism evidence="6 7">
    <name type="scientific">Gottschalkia acidurici (strain ATCC 7906 / DSM 604 / BCRC 14475 / CIP 104303 / KCTC 5404 / NCIMB 10678 / 9a)</name>
    <name type="common">Clostridium acidurici</name>
    <dbReference type="NCBI Taxonomy" id="1128398"/>
    <lineage>
        <taxon>Bacteria</taxon>
        <taxon>Bacillati</taxon>
        <taxon>Bacillota</taxon>
        <taxon>Tissierellia</taxon>
        <taxon>Tissierellales</taxon>
        <taxon>Gottschalkiaceae</taxon>
        <taxon>Gottschalkia</taxon>
    </lineage>
</organism>
<dbReference type="OrthoDB" id="9778513at2"/>
<accession>K0AXP1</accession>
<keyword evidence="2" id="KW-0479">Metal-binding</keyword>
<dbReference type="Proteomes" id="UP000006094">
    <property type="component" value="Chromosome"/>
</dbReference>
<evidence type="ECO:0000256" key="2">
    <source>
        <dbReference type="ARBA" id="ARBA00022723"/>
    </source>
</evidence>
<dbReference type="PATRIC" id="fig|1128398.3.peg.446"/>
<dbReference type="PANTHER" id="PTHR32329">
    <property type="entry name" value="BIFUNCTIONAL PROTEIN [INCLUDES 2-HYDROXYACYL-COA DEHYDRATASE (N-TER) AND ITS ACTIVATOR DOMAIN (C_TERM)-RELATED"/>
    <property type="match status" value="1"/>
</dbReference>
<feature type="domain" description="ATPase BadF/BadG/BcrA/BcrD type" evidence="5">
    <location>
        <begin position="4"/>
        <end position="250"/>
    </location>
</feature>
<keyword evidence="7" id="KW-1185">Reference proteome</keyword>
<dbReference type="EMBL" id="CP003326">
    <property type="protein sequence ID" value="AFS77505.1"/>
    <property type="molecule type" value="Genomic_DNA"/>
</dbReference>
<dbReference type="CDD" id="cd24036">
    <property type="entry name" value="ASKHA_NBD_BcrAD_BadFG_HgdC_HadI"/>
    <property type="match status" value="1"/>
</dbReference>
<evidence type="ECO:0000256" key="4">
    <source>
        <dbReference type="ARBA" id="ARBA00023014"/>
    </source>
</evidence>
<evidence type="ECO:0000313" key="7">
    <source>
        <dbReference type="Proteomes" id="UP000006094"/>
    </source>
</evidence>
<reference evidence="6 7" key="1">
    <citation type="journal article" date="2012" name="PLoS ONE">
        <title>The purine-utilizing bacterium Clostridium acidurici 9a: a genome-guided metabolic reconsideration.</title>
        <authorList>
            <person name="Hartwich K."/>
            <person name="Poehlein A."/>
            <person name="Daniel R."/>
        </authorList>
    </citation>
    <scope>NUCLEOTIDE SEQUENCE [LARGE SCALE GENOMIC DNA]</scope>
    <source>
        <strain evidence="7">ATCC 7906 / DSM 604 / BCRC 14475 / CIP 104303 / KCTC 5404 / NCIMB 10678 / 9a</strain>
    </source>
</reference>
<evidence type="ECO:0000256" key="3">
    <source>
        <dbReference type="ARBA" id="ARBA00023004"/>
    </source>
</evidence>
<gene>
    <name evidence="6" type="ordered locus">Curi_c04300</name>
</gene>
<dbReference type="KEGG" id="cad:Curi_c04300"/>
<dbReference type="InterPro" id="IPR002731">
    <property type="entry name" value="ATPase_BadF"/>
</dbReference>
<dbReference type="AlphaFoldDB" id="K0AXP1"/>
<dbReference type="HOGENOM" id="CLU_066597_0_0_9"/>
<keyword evidence="3" id="KW-0408">Iron</keyword>
<dbReference type="NCBIfam" id="TIGR00241">
    <property type="entry name" value="CoA_E_activ"/>
    <property type="match status" value="1"/>
</dbReference>
<dbReference type="SUPFAM" id="SSF53067">
    <property type="entry name" value="Actin-like ATPase domain"/>
    <property type="match status" value="1"/>
</dbReference>
<protein>
    <submittedName>
        <fullName evidence="6">CoA-substrate-specific enzyme activase</fullName>
    </submittedName>
</protein>
<evidence type="ECO:0000256" key="1">
    <source>
        <dbReference type="ARBA" id="ARBA00001966"/>
    </source>
</evidence>
<dbReference type="InterPro" id="IPR051805">
    <property type="entry name" value="Dehydratase_Activator_Redct"/>
</dbReference>
<comment type="cofactor">
    <cofactor evidence="1">
        <name>[4Fe-4S] cluster</name>
        <dbReference type="ChEBI" id="CHEBI:49883"/>
    </cofactor>
</comment>
<dbReference type="Gene3D" id="3.30.420.40">
    <property type="match status" value="2"/>
</dbReference>